<accession>A0ABP7X8H6</accession>
<protein>
    <recommendedName>
        <fullName evidence="4">RHS repeat-associated core domain-containing protein</fullName>
    </recommendedName>
</protein>
<dbReference type="InterPro" id="IPR050708">
    <property type="entry name" value="T6SS_VgrG/RHS"/>
</dbReference>
<name>A0ABP7X8H6_9GAMM</name>
<proteinExistence type="predicted"/>
<dbReference type="NCBIfam" id="TIGR03696">
    <property type="entry name" value="Rhs_assc_core"/>
    <property type="match status" value="1"/>
</dbReference>
<comment type="caution">
    <text evidence="2">The sequence shown here is derived from an EMBL/GenBank/DDBJ whole genome shotgun (WGS) entry which is preliminary data.</text>
</comment>
<feature type="region of interest" description="Disordered" evidence="1">
    <location>
        <begin position="486"/>
        <end position="525"/>
    </location>
</feature>
<sequence>MGYGADRQLITRMDETAAGISNTVFVGGLYEKVTLPNGDIKERHYVGGNTIVTYKNRTANSAGTTETRYLHKDHIGSTVLISDENGDEVESFSFDPWGKRRAATLTEIQAILGSWSSLTVYQKGNLTISALTLSSDITNKGFTGHEQLDGVNLIHMGGRVYDAEIGRFLSADPFVGDSTNLQALNRYSYVENNPLSYTDPSGFFLKKLVKKIGNAIGKAHKAVAEAFLSAHKKFFREIGRVEGLSTAISIGLGIVCNGAAAACVAAFNAAMTAANGGTIEQVITGAAVGYIAGEFSTQLGVAFNAGNVGNVGAAMFVGGSVAKAQGGKFIDGVKGAAVGAAIGYGIQRIMSPTPELAGAESGDASLSENSNELMTNDELNVYMSDYLDGSSGQYVAQLDLPLAPQWLVDSAAGFGDTLSFGGTAIAREIFGYNDVVNFGSGAYMSGVGAGTAVHMIGFRTGGELNIGRNFRLAPWGNRTGHPTGKYPHYHRRAMDGKGNTVPGGSIKRHRPWDSRSSDKSMGDRF</sequence>
<evidence type="ECO:0008006" key="4">
    <source>
        <dbReference type="Google" id="ProtNLM"/>
    </source>
</evidence>
<dbReference type="Gene3D" id="2.180.10.10">
    <property type="entry name" value="RHS repeat-associated core"/>
    <property type="match status" value="1"/>
</dbReference>
<organism evidence="2 3">
    <name type="scientific">Zhongshania borealis</name>
    <dbReference type="NCBI Taxonomy" id="889488"/>
    <lineage>
        <taxon>Bacteria</taxon>
        <taxon>Pseudomonadati</taxon>
        <taxon>Pseudomonadota</taxon>
        <taxon>Gammaproteobacteria</taxon>
        <taxon>Cellvibrionales</taxon>
        <taxon>Spongiibacteraceae</taxon>
        <taxon>Zhongshania</taxon>
    </lineage>
</organism>
<evidence type="ECO:0000313" key="3">
    <source>
        <dbReference type="Proteomes" id="UP001500392"/>
    </source>
</evidence>
<dbReference type="PANTHER" id="PTHR32305">
    <property type="match status" value="1"/>
</dbReference>
<dbReference type="EMBL" id="BAABDM010000020">
    <property type="protein sequence ID" value="GAA4107329.1"/>
    <property type="molecule type" value="Genomic_DNA"/>
</dbReference>
<evidence type="ECO:0000256" key="1">
    <source>
        <dbReference type="SAM" id="MobiDB-lite"/>
    </source>
</evidence>
<dbReference type="Proteomes" id="UP001500392">
    <property type="component" value="Unassembled WGS sequence"/>
</dbReference>
<reference evidence="3" key="1">
    <citation type="journal article" date="2019" name="Int. J. Syst. Evol. Microbiol.">
        <title>The Global Catalogue of Microorganisms (GCM) 10K type strain sequencing project: providing services to taxonomists for standard genome sequencing and annotation.</title>
        <authorList>
            <consortium name="The Broad Institute Genomics Platform"/>
            <consortium name="The Broad Institute Genome Sequencing Center for Infectious Disease"/>
            <person name="Wu L."/>
            <person name="Ma J."/>
        </authorList>
    </citation>
    <scope>NUCLEOTIDE SEQUENCE [LARGE SCALE GENOMIC DNA]</scope>
    <source>
        <strain evidence="3">JCM 17304</strain>
    </source>
</reference>
<dbReference type="PANTHER" id="PTHR32305:SF15">
    <property type="entry name" value="PROTEIN RHSA-RELATED"/>
    <property type="match status" value="1"/>
</dbReference>
<feature type="compositionally biased region" description="Basic and acidic residues" evidence="1">
    <location>
        <begin position="511"/>
        <end position="525"/>
    </location>
</feature>
<gene>
    <name evidence="2" type="ORF">GCM10022414_38200</name>
</gene>
<keyword evidence="3" id="KW-1185">Reference proteome</keyword>
<dbReference type="InterPro" id="IPR022385">
    <property type="entry name" value="Rhs_assc_core"/>
</dbReference>
<evidence type="ECO:0000313" key="2">
    <source>
        <dbReference type="EMBL" id="GAA4107329.1"/>
    </source>
</evidence>